<evidence type="ECO:0000313" key="2">
    <source>
        <dbReference type="Proteomes" id="UP000308768"/>
    </source>
</evidence>
<dbReference type="Proteomes" id="UP000308768">
    <property type="component" value="Unassembled WGS sequence"/>
</dbReference>
<dbReference type="SUPFAM" id="SSF53098">
    <property type="entry name" value="Ribonuclease H-like"/>
    <property type="match status" value="1"/>
</dbReference>
<dbReference type="AlphaFoldDB" id="A0A4U0TJQ5"/>
<dbReference type="InterPro" id="IPR012337">
    <property type="entry name" value="RNaseH-like_sf"/>
</dbReference>
<dbReference type="EMBL" id="NAJN01004416">
    <property type="protein sequence ID" value="TKA21912.1"/>
    <property type="molecule type" value="Genomic_DNA"/>
</dbReference>
<proteinExistence type="predicted"/>
<protein>
    <submittedName>
        <fullName evidence="1">Uncharacterized protein</fullName>
    </submittedName>
</protein>
<sequence length="166" mass="19082">KRLSRKVARHTASVLALPEDHPLEVSLRRMKVRAQAYRSPLYETWLEHWKRLQLADNVGITRIQPYGLAPWTETHDVRCNDSELVAKWRHQELAKKADQVYIVYTDGSCRNKLCGAAVTRLSLEGQPQVKAIHLALVHILDKRPKKANKWIVTDSQEALQLIYKAG</sequence>
<name>A0A4U0TJQ5_9PEZI</name>
<gene>
    <name evidence="1" type="ORF">B0A49_13600</name>
</gene>
<evidence type="ECO:0000313" key="1">
    <source>
        <dbReference type="EMBL" id="TKA21912.1"/>
    </source>
</evidence>
<keyword evidence="2" id="KW-1185">Reference proteome</keyword>
<comment type="caution">
    <text evidence="1">The sequence shown here is derived from an EMBL/GenBank/DDBJ whole genome shotgun (WGS) entry which is preliminary data.</text>
</comment>
<feature type="non-terminal residue" evidence="1">
    <location>
        <position position="1"/>
    </location>
</feature>
<reference evidence="1 2" key="1">
    <citation type="submission" date="2017-03" db="EMBL/GenBank/DDBJ databases">
        <title>Genomes of endolithic fungi from Antarctica.</title>
        <authorList>
            <person name="Coleine C."/>
            <person name="Masonjones S."/>
            <person name="Stajich J.E."/>
        </authorList>
    </citation>
    <scope>NUCLEOTIDE SEQUENCE [LARGE SCALE GENOMIC DNA]</scope>
    <source>
        <strain evidence="1 2">CCFEE 5187</strain>
    </source>
</reference>
<feature type="non-terminal residue" evidence="1">
    <location>
        <position position="166"/>
    </location>
</feature>
<organism evidence="1 2">
    <name type="scientific">Cryomyces minteri</name>
    <dbReference type="NCBI Taxonomy" id="331657"/>
    <lineage>
        <taxon>Eukaryota</taxon>
        <taxon>Fungi</taxon>
        <taxon>Dikarya</taxon>
        <taxon>Ascomycota</taxon>
        <taxon>Pezizomycotina</taxon>
        <taxon>Dothideomycetes</taxon>
        <taxon>Dothideomycetes incertae sedis</taxon>
        <taxon>Cryomyces</taxon>
    </lineage>
</organism>
<accession>A0A4U0TJQ5</accession>